<keyword evidence="7" id="KW-0472">Membrane</keyword>
<evidence type="ECO:0008006" key="10">
    <source>
        <dbReference type="Google" id="ProtNLM"/>
    </source>
</evidence>
<dbReference type="SUPFAM" id="SSF56112">
    <property type="entry name" value="Protein kinase-like (PK-like)"/>
    <property type="match status" value="1"/>
</dbReference>
<evidence type="ECO:0000313" key="9">
    <source>
        <dbReference type="Proteomes" id="UP000828251"/>
    </source>
</evidence>
<protein>
    <recommendedName>
        <fullName evidence="10">S-locus receptor kinase C-terminal domain-containing protein</fullName>
    </recommendedName>
</protein>
<dbReference type="GO" id="GO:0005524">
    <property type="term" value="F:ATP binding"/>
    <property type="evidence" value="ECO:0007669"/>
    <property type="project" value="UniProtKB-KW"/>
</dbReference>
<evidence type="ECO:0000256" key="7">
    <source>
        <dbReference type="SAM" id="Phobius"/>
    </source>
</evidence>
<keyword evidence="9" id="KW-1185">Reference proteome</keyword>
<feature type="region of interest" description="Disordered" evidence="6">
    <location>
        <begin position="98"/>
        <end position="150"/>
    </location>
</feature>
<feature type="transmembrane region" description="Helical" evidence="7">
    <location>
        <begin position="20"/>
        <end position="42"/>
    </location>
</feature>
<dbReference type="Proteomes" id="UP000828251">
    <property type="component" value="Unassembled WGS sequence"/>
</dbReference>
<evidence type="ECO:0000256" key="3">
    <source>
        <dbReference type="ARBA" id="ARBA00022741"/>
    </source>
</evidence>
<dbReference type="AlphaFoldDB" id="A0A9D3UB41"/>
<comment type="caution">
    <text evidence="8">The sequence shown here is derived from an EMBL/GenBank/DDBJ whole genome shotgun (WGS) entry which is preliminary data.</text>
</comment>
<evidence type="ECO:0000256" key="6">
    <source>
        <dbReference type="SAM" id="MobiDB-lite"/>
    </source>
</evidence>
<proteinExistence type="predicted"/>
<dbReference type="PANTHER" id="PTHR27002">
    <property type="entry name" value="RECEPTOR-LIKE SERINE/THREONINE-PROTEIN KINASE SD1-8"/>
    <property type="match status" value="1"/>
</dbReference>
<name>A0A9D3UB41_9ROSI</name>
<dbReference type="OrthoDB" id="1731161at2759"/>
<evidence type="ECO:0000256" key="1">
    <source>
        <dbReference type="ARBA" id="ARBA00022527"/>
    </source>
</evidence>
<keyword evidence="7" id="KW-1133">Transmembrane helix</keyword>
<keyword evidence="7" id="KW-0812">Transmembrane</keyword>
<dbReference type="GO" id="GO:0005886">
    <property type="term" value="C:plasma membrane"/>
    <property type="evidence" value="ECO:0007669"/>
    <property type="project" value="TreeGrafter"/>
</dbReference>
<evidence type="ECO:0000256" key="5">
    <source>
        <dbReference type="ARBA" id="ARBA00022840"/>
    </source>
</evidence>
<organism evidence="8 9">
    <name type="scientific">Gossypium stocksii</name>
    <dbReference type="NCBI Taxonomy" id="47602"/>
    <lineage>
        <taxon>Eukaryota</taxon>
        <taxon>Viridiplantae</taxon>
        <taxon>Streptophyta</taxon>
        <taxon>Embryophyta</taxon>
        <taxon>Tracheophyta</taxon>
        <taxon>Spermatophyta</taxon>
        <taxon>Magnoliopsida</taxon>
        <taxon>eudicotyledons</taxon>
        <taxon>Gunneridae</taxon>
        <taxon>Pentapetalae</taxon>
        <taxon>rosids</taxon>
        <taxon>malvids</taxon>
        <taxon>Malvales</taxon>
        <taxon>Malvaceae</taxon>
        <taxon>Malvoideae</taxon>
        <taxon>Gossypium</taxon>
    </lineage>
</organism>
<dbReference type="Gene3D" id="3.30.200.20">
    <property type="entry name" value="Phosphorylase Kinase, domain 1"/>
    <property type="match status" value="1"/>
</dbReference>
<evidence type="ECO:0000256" key="2">
    <source>
        <dbReference type="ARBA" id="ARBA00022679"/>
    </source>
</evidence>
<sequence>MYRCPAACGIGTSQPKKHRLLVIVSVTVAAMVFLMIAIICYLQKKIFKSQGLWCALKMLVSWIRTKISAEKRPENDDPNLQVFSFFSVKAATNNFSNHNKLGEGGYGPVYKRNKEPKPSTPSPNHTVSKKEGMNPIPTGSDVGISTELIG</sequence>
<evidence type="ECO:0000256" key="4">
    <source>
        <dbReference type="ARBA" id="ARBA00022777"/>
    </source>
</evidence>
<dbReference type="EMBL" id="JAIQCV010000013">
    <property type="protein sequence ID" value="KAH1033252.1"/>
    <property type="molecule type" value="Genomic_DNA"/>
</dbReference>
<dbReference type="PANTHER" id="PTHR27002:SF1117">
    <property type="entry name" value="CYSTEINE-RICH RECEPTOR-LIKE PROTEIN KINASE 19"/>
    <property type="match status" value="1"/>
</dbReference>
<accession>A0A9D3UB41</accession>
<dbReference type="InterPro" id="IPR011009">
    <property type="entry name" value="Kinase-like_dom_sf"/>
</dbReference>
<keyword evidence="3" id="KW-0547">Nucleotide-binding</keyword>
<reference evidence="8 9" key="1">
    <citation type="journal article" date="2021" name="Plant Biotechnol. J.">
        <title>Multi-omics assisted identification of the key and species-specific regulatory components of drought-tolerant mechanisms in Gossypium stocksii.</title>
        <authorList>
            <person name="Yu D."/>
            <person name="Ke L."/>
            <person name="Zhang D."/>
            <person name="Wu Y."/>
            <person name="Sun Y."/>
            <person name="Mei J."/>
            <person name="Sun J."/>
            <person name="Sun Y."/>
        </authorList>
    </citation>
    <scope>NUCLEOTIDE SEQUENCE [LARGE SCALE GENOMIC DNA]</scope>
    <source>
        <strain evidence="9">cv. E1</strain>
        <tissue evidence="8">Leaf</tissue>
    </source>
</reference>
<gene>
    <name evidence="8" type="ORF">J1N35_045426</name>
</gene>
<keyword evidence="2" id="KW-0808">Transferase</keyword>
<keyword evidence="5" id="KW-0067">ATP-binding</keyword>
<evidence type="ECO:0000313" key="8">
    <source>
        <dbReference type="EMBL" id="KAH1033252.1"/>
    </source>
</evidence>
<keyword evidence="4" id="KW-0418">Kinase</keyword>
<dbReference type="GO" id="GO:0004674">
    <property type="term" value="F:protein serine/threonine kinase activity"/>
    <property type="evidence" value="ECO:0007669"/>
    <property type="project" value="UniProtKB-KW"/>
</dbReference>
<keyword evidence="1" id="KW-0723">Serine/threonine-protein kinase</keyword>